<evidence type="ECO:0000313" key="1">
    <source>
        <dbReference type="EMBL" id="WTP92397.1"/>
    </source>
</evidence>
<proteinExistence type="predicted"/>
<organism evidence="1">
    <name type="scientific">Streptomyces sp. NBC_00180</name>
    <dbReference type="NCBI Taxonomy" id="2903632"/>
    <lineage>
        <taxon>Bacteria</taxon>
        <taxon>Bacillati</taxon>
        <taxon>Actinomycetota</taxon>
        <taxon>Actinomycetes</taxon>
        <taxon>Kitasatosporales</taxon>
        <taxon>Streptomycetaceae</taxon>
        <taxon>Streptomyces</taxon>
    </lineage>
</organism>
<reference evidence="1" key="1">
    <citation type="submission" date="2022-10" db="EMBL/GenBank/DDBJ databases">
        <title>The complete genomes of actinobacterial strains from the NBC collection.</title>
        <authorList>
            <person name="Joergensen T.S."/>
            <person name="Alvarez Arevalo M."/>
            <person name="Sterndorff E.B."/>
            <person name="Faurdal D."/>
            <person name="Vuksanovic O."/>
            <person name="Mourched A.-S."/>
            <person name="Charusanti P."/>
            <person name="Shaw S."/>
            <person name="Blin K."/>
            <person name="Weber T."/>
        </authorList>
    </citation>
    <scope>NUCLEOTIDE SEQUENCE</scope>
    <source>
        <strain evidence="1">NBC 00180</strain>
    </source>
</reference>
<gene>
    <name evidence="1" type="ORF">OG477_41660</name>
</gene>
<protein>
    <submittedName>
        <fullName evidence="1">Transposase</fullName>
    </submittedName>
</protein>
<accession>A0AAU1IFC7</accession>
<dbReference type="EMBL" id="CP108140">
    <property type="protein sequence ID" value="WTP92397.1"/>
    <property type="molecule type" value="Genomic_DNA"/>
</dbReference>
<name>A0AAU1IFC7_9ACTN</name>
<sequence>MPVDLPPWKAVYRFFRRWQHPSRSSVSRRALSFCSTVAVSGDGSAWSTAATNSVTVSVTRCLFHDHQLHR</sequence>
<dbReference type="AlphaFoldDB" id="A0AAU1IFC7"/>